<evidence type="ECO:0000256" key="1">
    <source>
        <dbReference type="ARBA" id="ARBA00004117"/>
    </source>
</evidence>
<keyword evidence="14" id="KW-0969">Cilium</keyword>
<dbReference type="PRINTS" id="PR01009">
    <property type="entry name" value="FLGMRINGFLIF"/>
</dbReference>
<dbReference type="InterPro" id="IPR006182">
    <property type="entry name" value="FliF_N_dom"/>
</dbReference>
<feature type="domain" description="Flagellar M-ring N-terminal" evidence="12">
    <location>
        <begin position="46"/>
        <end position="220"/>
    </location>
</feature>
<evidence type="ECO:0000259" key="12">
    <source>
        <dbReference type="Pfam" id="PF01514"/>
    </source>
</evidence>
<dbReference type="Gene3D" id="3.30.300.30">
    <property type="match status" value="1"/>
</dbReference>
<dbReference type="PIRSF" id="PIRSF004862">
    <property type="entry name" value="FliF"/>
    <property type="match status" value="1"/>
</dbReference>
<evidence type="ECO:0000256" key="11">
    <source>
        <dbReference type="SAM" id="Phobius"/>
    </source>
</evidence>
<dbReference type="Pfam" id="PF01514">
    <property type="entry name" value="YscJ_FliF"/>
    <property type="match status" value="1"/>
</dbReference>
<proteinExistence type="inferred from homology"/>
<keyword evidence="14" id="KW-0966">Cell projection</keyword>
<keyword evidence="4" id="KW-1003">Cell membrane</keyword>
<dbReference type="InterPro" id="IPR045851">
    <property type="entry name" value="AMP-bd_C_sf"/>
</dbReference>
<dbReference type="GO" id="GO:0003774">
    <property type="term" value="F:cytoskeletal motor activity"/>
    <property type="evidence" value="ECO:0007669"/>
    <property type="project" value="InterPro"/>
</dbReference>
<evidence type="ECO:0000256" key="8">
    <source>
        <dbReference type="ARBA" id="ARBA00023143"/>
    </source>
</evidence>
<keyword evidence="14" id="KW-0282">Flagellum</keyword>
<comment type="caution">
    <text evidence="14">The sequence shown here is derived from an EMBL/GenBank/DDBJ whole genome shotgun (WGS) entry which is preliminary data.</text>
</comment>
<evidence type="ECO:0000256" key="5">
    <source>
        <dbReference type="ARBA" id="ARBA00022692"/>
    </source>
</evidence>
<comment type="similarity">
    <text evidence="3 9">Belongs to the FliF family.</text>
</comment>
<keyword evidence="8 9" id="KW-0975">Bacterial flagellum</keyword>
<dbReference type="GO" id="GO:0005886">
    <property type="term" value="C:plasma membrane"/>
    <property type="evidence" value="ECO:0007669"/>
    <property type="project" value="UniProtKB-SubCell"/>
</dbReference>
<dbReference type="GO" id="GO:0071973">
    <property type="term" value="P:bacterial-type flagellum-dependent cell motility"/>
    <property type="evidence" value="ECO:0007669"/>
    <property type="project" value="InterPro"/>
</dbReference>
<evidence type="ECO:0000313" key="15">
    <source>
        <dbReference type="Proteomes" id="UP000294678"/>
    </source>
</evidence>
<dbReference type="InterPro" id="IPR000067">
    <property type="entry name" value="FlgMring_FliF"/>
</dbReference>
<dbReference type="InterPro" id="IPR013556">
    <property type="entry name" value="Flag_M-ring_C"/>
</dbReference>
<evidence type="ECO:0000256" key="7">
    <source>
        <dbReference type="ARBA" id="ARBA00023136"/>
    </source>
</evidence>
<feature type="region of interest" description="Disordered" evidence="10">
    <location>
        <begin position="310"/>
        <end position="337"/>
    </location>
</feature>
<evidence type="ECO:0000259" key="13">
    <source>
        <dbReference type="Pfam" id="PF08345"/>
    </source>
</evidence>
<dbReference type="NCBIfam" id="TIGR00206">
    <property type="entry name" value="fliF"/>
    <property type="match status" value="1"/>
</dbReference>
<keyword evidence="7 11" id="KW-0472">Membrane</keyword>
<dbReference type="AlphaFoldDB" id="A0AA46DY71"/>
<reference evidence="14 15" key="1">
    <citation type="submission" date="2019-03" db="EMBL/GenBank/DDBJ databases">
        <title>Genomic Encyclopedia of Type Strains, Phase IV (KMG-IV): sequencing the most valuable type-strain genomes for metagenomic binning, comparative biology and taxonomic classification.</title>
        <authorList>
            <person name="Goeker M."/>
        </authorList>
    </citation>
    <scope>NUCLEOTIDE SEQUENCE [LARGE SCALE GENOMIC DNA]</scope>
    <source>
        <strain evidence="14 15">DSM 100055</strain>
    </source>
</reference>
<evidence type="ECO:0000313" key="14">
    <source>
        <dbReference type="EMBL" id="TDT69140.1"/>
    </source>
</evidence>
<keyword evidence="6 11" id="KW-1133">Transmembrane helix</keyword>
<keyword evidence="5 11" id="KW-0812">Transmembrane</keyword>
<accession>A0AA46DY71</accession>
<feature type="transmembrane region" description="Helical" evidence="11">
    <location>
        <begin position="444"/>
        <end position="463"/>
    </location>
</feature>
<keyword evidence="15" id="KW-1185">Reference proteome</keyword>
<feature type="transmembrane region" description="Helical" evidence="11">
    <location>
        <begin position="25"/>
        <end position="44"/>
    </location>
</feature>
<organism evidence="14 15">
    <name type="scientific">Hypnocyclicus thermotrophus</name>
    <dbReference type="NCBI Taxonomy" id="1627895"/>
    <lineage>
        <taxon>Bacteria</taxon>
        <taxon>Fusobacteriati</taxon>
        <taxon>Fusobacteriota</taxon>
        <taxon>Fusobacteriia</taxon>
        <taxon>Fusobacteriales</taxon>
        <taxon>Fusobacteriaceae</taxon>
        <taxon>Hypnocyclicus</taxon>
    </lineage>
</organism>
<protein>
    <recommendedName>
        <fullName evidence="9">Flagellar M-ring protein</fullName>
    </recommendedName>
</protein>
<feature type="domain" description="Flagellar M-ring C-terminal" evidence="13">
    <location>
        <begin position="257"/>
        <end position="420"/>
    </location>
</feature>
<evidence type="ECO:0000256" key="10">
    <source>
        <dbReference type="SAM" id="MobiDB-lite"/>
    </source>
</evidence>
<comment type="function">
    <text evidence="9">The M ring may be actively involved in energy transduction.</text>
</comment>
<evidence type="ECO:0000256" key="2">
    <source>
        <dbReference type="ARBA" id="ARBA00004651"/>
    </source>
</evidence>
<dbReference type="RefSeq" id="WP_134113352.1">
    <property type="nucleotide sequence ID" value="NZ_SOBG01000006.1"/>
</dbReference>
<evidence type="ECO:0000256" key="3">
    <source>
        <dbReference type="ARBA" id="ARBA00007971"/>
    </source>
</evidence>
<dbReference type="InterPro" id="IPR043427">
    <property type="entry name" value="YscJ/FliF"/>
</dbReference>
<name>A0AA46DY71_9FUSO</name>
<dbReference type="EMBL" id="SOBG01000006">
    <property type="protein sequence ID" value="TDT69140.1"/>
    <property type="molecule type" value="Genomic_DNA"/>
</dbReference>
<comment type="subcellular location">
    <subcellularLocation>
        <location evidence="1 9">Bacterial flagellum basal body</location>
    </subcellularLocation>
    <subcellularLocation>
        <location evidence="2">Cell membrane</location>
        <topology evidence="2">Multi-pass membrane protein</topology>
    </subcellularLocation>
</comment>
<gene>
    <name evidence="14" type="ORF">EV215_1482</name>
</gene>
<evidence type="ECO:0000256" key="9">
    <source>
        <dbReference type="PIRNR" id="PIRNR004862"/>
    </source>
</evidence>
<dbReference type="GO" id="GO:0009431">
    <property type="term" value="C:bacterial-type flagellum basal body, MS ring"/>
    <property type="evidence" value="ECO:0007669"/>
    <property type="project" value="InterPro"/>
</dbReference>
<dbReference type="Pfam" id="PF08345">
    <property type="entry name" value="YscJ_FliF_C"/>
    <property type="match status" value="1"/>
</dbReference>
<sequence length="532" mass="60115">MNEFFKRIKNQFTTIWKNLTKIQKITIFFLLGSLLTFLILFFVLSSKVNYEPLFTELESKDAAKIKASLDKRGITYRITGNGTVIEVPKEQKYAIRLDLSKEGVLPDSAVGFEIFDNSKIGATEFDKQMMFLRAQKGELEKTIKSLSQVKRAVVNITPANNSPFANEKTEAKASVLIELESFETLKEENIKSIIVLVAGAIENLPKENVEVVDTSGNILSDMVDFSQEGSLASRKRIELQQEIEKKLERSANGVLNVLGGGNYRVKVSVELDFNKESYQTESYTTPTVSGEQLTQGLIRSEQNNLKEVSGGVNDVASGVPGTTSNIPGYVGKEESNSSNYKENNVVKNYELDKKNTVYEKSIGNIKRMTVSVTLNKDSVYFKDKENITPAEITQFENMVKTAVGFNENRGDKINVTVLPFNFEIAKRYNDSIAEEQKWKKYQLIGIYFIIITLIIAGGALLLFKRLESKRIKEREEKAIADLLPQLDDVNLNEEAMSIEEQERADQENQIRQIAIQKPEEVANLLRNWLMED</sequence>
<dbReference type="PANTHER" id="PTHR30046">
    <property type="entry name" value="FLAGELLAR M-RING PROTEIN"/>
    <property type="match status" value="1"/>
</dbReference>
<dbReference type="PANTHER" id="PTHR30046:SF0">
    <property type="entry name" value="FLAGELLAR M-RING PROTEIN"/>
    <property type="match status" value="1"/>
</dbReference>
<evidence type="ECO:0000256" key="4">
    <source>
        <dbReference type="ARBA" id="ARBA00022475"/>
    </source>
</evidence>
<evidence type="ECO:0000256" key="6">
    <source>
        <dbReference type="ARBA" id="ARBA00022989"/>
    </source>
</evidence>
<dbReference type="Proteomes" id="UP000294678">
    <property type="component" value="Unassembled WGS sequence"/>
</dbReference>